<keyword evidence="10" id="KW-1185">Reference proteome</keyword>
<dbReference type="SUPFAM" id="SSF55174">
    <property type="entry name" value="Alpha-L RNA-binding motif"/>
    <property type="match status" value="1"/>
</dbReference>
<gene>
    <name evidence="9" type="primary">rsuA</name>
    <name evidence="9" type="ORF">O6P33_04670</name>
</gene>
<evidence type="ECO:0000256" key="5">
    <source>
        <dbReference type="ARBA" id="ARBA00037590"/>
    </source>
</evidence>
<dbReference type="GO" id="GO:0000455">
    <property type="term" value="P:enzyme-directed rRNA pseudouridine synthesis"/>
    <property type="evidence" value="ECO:0007669"/>
    <property type="project" value="UniProtKB-ARBA"/>
</dbReference>
<dbReference type="InterPro" id="IPR050343">
    <property type="entry name" value="RsuA_PseudoU_synthase"/>
</dbReference>
<keyword evidence="2 6" id="KW-0694">RNA-binding</keyword>
<protein>
    <recommendedName>
        <fullName evidence="7">Pseudouridine synthase</fullName>
        <ecNumber evidence="7">5.4.99.-</ecNumber>
    </recommendedName>
</protein>
<dbReference type="InterPro" id="IPR018496">
    <property type="entry name" value="PsdUridine_synth_RsuA/RluB_CS"/>
</dbReference>
<dbReference type="SUPFAM" id="SSF55120">
    <property type="entry name" value="Pseudouridine synthase"/>
    <property type="match status" value="1"/>
</dbReference>
<dbReference type="RefSeq" id="WP_269819064.1">
    <property type="nucleotide sequence ID" value="NZ_CP114976.1"/>
</dbReference>
<dbReference type="Proteomes" id="UP001212189">
    <property type="component" value="Chromosome"/>
</dbReference>
<accession>A0AAE9VUE6</accession>
<dbReference type="NCBIfam" id="NF008097">
    <property type="entry name" value="PRK10839.1"/>
    <property type="match status" value="1"/>
</dbReference>
<dbReference type="GO" id="GO:0003723">
    <property type="term" value="F:RNA binding"/>
    <property type="evidence" value="ECO:0007669"/>
    <property type="project" value="UniProtKB-KW"/>
</dbReference>
<dbReference type="PANTHER" id="PTHR47683">
    <property type="entry name" value="PSEUDOURIDINE SYNTHASE FAMILY PROTEIN-RELATED"/>
    <property type="match status" value="1"/>
</dbReference>
<comment type="similarity">
    <text evidence="1 7">Belongs to the pseudouridine synthase RsuA family.</text>
</comment>
<sequence length="229" mass="25338">MRLDRFISETTGMSRKEASKALQRETVTVNGIAQKKAAFKVPQGAEVLYNNTRLELSGPTYLMMHKPLGCVCANDDPLHLTVFTYLDVPNPSKLHTVGRLDLDTSGLLLITDDGKWSHRITSPKQQCPKTYRAWLADPLSAADVTAFAAGLQLRNETTLTEPAVLEIIGEREALVHVHEGRYHQVRRMFAAVGNKVEQLHREQVGALSLDPTLAPGESRALTPEEVALF</sequence>
<reference evidence="9 10" key="1">
    <citation type="submission" date="2022-12" db="EMBL/GenBank/DDBJ databases">
        <title>Coexistence and Characterization of a Novel Tigecycline Resistance gene tet(X) variant and blaNDM-1 in a Pseudomonas caeni Isolate of Chicken Origin.</title>
        <authorList>
            <person name="Lu X."/>
            <person name="Zhang L."/>
            <person name="Li R."/>
            <person name="Wang Z."/>
        </authorList>
    </citation>
    <scope>NUCLEOTIDE SEQUENCE [LARGE SCALE GENOMIC DNA]</scope>
    <source>
        <strain evidence="9 10">CE14</strain>
    </source>
</reference>
<comment type="function">
    <text evidence="5">Responsible for synthesis of pseudouridine from uracil-516 in 16S ribosomal RNA.</text>
</comment>
<evidence type="ECO:0000256" key="7">
    <source>
        <dbReference type="RuleBase" id="RU003887"/>
    </source>
</evidence>
<evidence type="ECO:0000256" key="4">
    <source>
        <dbReference type="ARBA" id="ARBA00036749"/>
    </source>
</evidence>
<dbReference type="Gene3D" id="3.10.290.10">
    <property type="entry name" value="RNA-binding S4 domain"/>
    <property type="match status" value="1"/>
</dbReference>
<dbReference type="GO" id="GO:0160136">
    <property type="term" value="F:16S rRNA pseudouridine(516) synthase activity"/>
    <property type="evidence" value="ECO:0007669"/>
    <property type="project" value="UniProtKB-EC"/>
</dbReference>
<organism evidence="9 10">
    <name type="scientific">Denitrificimonas caeni</name>
    <dbReference type="NCBI Taxonomy" id="521720"/>
    <lineage>
        <taxon>Bacteria</taxon>
        <taxon>Pseudomonadati</taxon>
        <taxon>Pseudomonadota</taxon>
        <taxon>Gammaproteobacteria</taxon>
        <taxon>Pseudomonadales</taxon>
        <taxon>Pseudomonadaceae</taxon>
        <taxon>Denitrificimonas</taxon>
    </lineage>
</organism>
<evidence type="ECO:0000256" key="6">
    <source>
        <dbReference type="PROSITE-ProRule" id="PRU00182"/>
    </source>
</evidence>
<dbReference type="CDD" id="cd02553">
    <property type="entry name" value="PseudoU_synth_RsuA"/>
    <property type="match status" value="1"/>
</dbReference>
<proteinExistence type="inferred from homology"/>
<dbReference type="PROSITE" id="PS01149">
    <property type="entry name" value="PSI_RSU"/>
    <property type="match status" value="1"/>
</dbReference>
<dbReference type="EC" id="5.4.99.-" evidence="7"/>
<dbReference type="Gene3D" id="3.30.70.580">
    <property type="entry name" value="Pseudouridine synthase I, catalytic domain, N-terminal subdomain"/>
    <property type="match status" value="1"/>
</dbReference>
<evidence type="ECO:0000256" key="2">
    <source>
        <dbReference type="ARBA" id="ARBA00022884"/>
    </source>
</evidence>
<evidence type="ECO:0000313" key="10">
    <source>
        <dbReference type="Proteomes" id="UP001212189"/>
    </source>
</evidence>
<dbReference type="InterPro" id="IPR020103">
    <property type="entry name" value="PsdUridine_synth_cat_dom_sf"/>
</dbReference>
<name>A0AAE9VUE6_9GAMM</name>
<dbReference type="InterPro" id="IPR036986">
    <property type="entry name" value="S4_RNA-bd_sf"/>
</dbReference>
<evidence type="ECO:0000313" key="9">
    <source>
        <dbReference type="EMBL" id="WBE26129.1"/>
    </source>
</evidence>
<dbReference type="InterPro" id="IPR020094">
    <property type="entry name" value="TruA/RsuA/RluB/E/F_N"/>
</dbReference>
<dbReference type="PANTHER" id="PTHR47683:SF4">
    <property type="entry name" value="PSEUDOURIDINE SYNTHASE"/>
    <property type="match status" value="1"/>
</dbReference>
<comment type="catalytic activity">
    <reaction evidence="4">
        <text>uridine(516) in 16S rRNA = pseudouridine(516) in 16S rRNA</text>
        <dbReference type="Rhea" id="RHEA:38867"/>
        <dbReference type="Rhea" id="RHEA-COMP:10089"/>
        <dbReference type="Rhea" id="RHEA-COMP:10090"/>
        <dbReference type="ChEBI" id="CHEBI:65314"/>
        <dbReference type="ChEBI" id="CHEBI:65315"/>
        <dbReference type="EC" id="5.4.99.19"/>
    </reaction>
</comment>
<dbReference type="GO" id="GO:0005829">
    <property type="term" value="C:cytosol"/>
    <property type="evidence" value="ECO:0007669"/>
    <property type="project" value="UniProtKB-ARBA"/>
</dbReference>
<dbReference type="PROSITE" id="PS50889">
    <property type="entry name" value="S4"/>
    <property type="match status" value="1"/>
</dbReference>
<dbReference type="AlphaFoldDB" id="A0AAE9VUE6"/>
<dbReference type="Pfam" id="PF00849">
    <property type="entry name" value="PseudoU_synth_2"/>
    <property type="match status" value="1"/>
</dbReference>
<evidence type="ECO:0000256" key="1">
    <source>
        <dbReference type="ARBA" id="ARBA00008348"/>
    </source>
</evidence>
<evidence type="ECO:0000259" key="8">
    <source>
        <dbReference type="Pfam" id="PF00849"/>
    </source>
</evidence>
<evidence type="ECO:0000256" key="3">
    <source>
        <dbReference type="ARBA" id="ARBA00023235"/>
    </source>
</evidence>
<keyword evidence="3 7" id="KW-0413">Isomerase</keyword>
<dbReference type="InterPro" id="IPR042092">
    <property type="entry name" value="PsdUridine_s_RsuA/RluB/E/F_cat"/>
</dbReference>
<feature type="domain" description="Pseudouridine synthase RsuA/RluA-like" evidence="8">
    <location>
        <begin position="61"/>
        <end position="191"/>
    </location>
</feature>
<dbReference type="InterPro" id="IPR006145">
    <property type="entry name" value="PsdUridine_synth_RsuA/RluA"/>
</dbReference>
<dbReference type="NCBIfam" id="TIGR00093">
    <property type="entry name" value="pseudouridine synthase"/>
    <property type="match status" value="1"/>
</dbReference>
<dbReference type="InterPro" id="IPR000748">
    <property type="entry name" value="PsdUridine_synth_RsuA/RluB/E/F"/>
</dbReference>
<dbReference type="FunFam" id="3.30.70.1560:FF:000001">
    <property type="entry name" value="Pseudouridine synthase"/>
    <property type="match status" value="1"/>
</dbReference>
<dbReference type="Gene3D" id="3.30.70.1560">
    <property type="entry name" value="Alpha-L RNA-binding motif"/>
    <property type="match status" value="1"/>
</dbReference>
<dbReference type="CDD" id="cd00165">
    <property type="entry name" value="S4"/>
    <property type="match status" value="1"/>
</dbReference>
<dbReference type="EMBL" id="CP114976">
    <property type="protein sequence ID" value="WBE26129.1"/>
    <property type="molecule type" value="Genomic_DNA"/>
</dbReference>
<dbReference type="KEGG" id="dce:O6P33_04670"/>